<dbReference type="InterPro" id="IPR022398">
    <property type="entry name" value="Peptidase_S8_His-AS"/>
</dbReference>
<dbReference type="Proteomes" id="UP000703893">
    <property type="component" value="Unassembled WGS sequence"/>
</dbReference>
<keyword evidence="4 6" id="KW-0720">Serine protease</keyword>
<dbReference type="GO" id="GO:0004252">
    <property type="term" value="F:serine-type endopeptidase activity"/>
    <property type="evidence" value="ECO:0007669"/>
    <property type="project" value="UniProtKB-UniRule"/>
</dbReference>
<dbReference type="InterPro" id="IPR015500">
    <property type="entry name" value="Peptidase_S8_subtilisin-rel"/>
</dbReference>
<dbReference type="AlphaFoldDB" id="A0A937X4W7"/>
<dbReference type="InterPro" id="IPR054399">
    <property type="entry name" value="Fervidolysin-like_N_prodom"/>
</dbReference>
<keyword evidence="7" id="KW-0732">Signal</keyword>
<dbReference type="Pfam" id="PF22148">
    <property type="entry name" value="Fervidolysin_NPro-like"/>
    <property type="match status" value="1"/>
</dbReference>
<dbReference type="EMBL" id="VGJX01000165">
    <property type="protein sequence ID" value="MBM3274259.1"/>
    <property type="molecule type" value="Genomic_DNA"/>
</dbReference>
<dbReference type="Gene3D" id="3.40.50.200">
    <property type="entry name" value="Peptidase S8/S53 domain"/>
    <property type="match status" value="1"/>
</dbReference>
<dbReference type="Pfam" id="PF00082">
    <property type="entry name" value="Peptidase_S8"/>
    <property type="match status" value="1"/>
</dbReference>
<evidence type="ECO:0000256" key="2">
    <source>
        <dbReference type="ARBA" id="ARBA00022670"/>
    </source>
</evidence>
<keyword evidence="3 6" id="KW-0378">Hydrolase</keyword>
<evidence type="ECO:0000256" key="1">
    <source>
        <dbReference type="ARBA" id="ARBA00011073"/>
    </source>
</evidence>
<feature type="signal peptide" evidence="7">
    <location>
        <begin position="1"/>
        <end position="15"/>
    </location>
</feature>
<dbReference type="InterPro" id="IPR050131">
    <property type="entry name" value="Peptidase_S8_subtilisin-like"/>
</dbReference>
<evidence type="ECO:0000259" key="8">
    <source>
        <dbReference type="Pfam" id="PF00082"/>
    </source>
</evidence>
<evidence type="ECO:0000256" key="5">
    <source>
        <dbReference type="PIRSR" id="PIRSR615500-1"/>
    </source>
</evidence>
<feature type="active site" description="Charge relay system" evidence="5 6">
    <location>
        <position position="370"/>
    </location>
</feature>
<sequence length="428" mass="44049">MNVTRTFAMAVTASAAVVAVGCGVNPAINPSLASRTNLSAAAAPGELLVKFRSGVSAMSAMKVQSTFGLKPLATGAGIAKLGWAKMGFDSSKTNMAAVLSGLGRDASVAYAEPNYIARVIKPTATMASKDDHKVSYDDPMAGQQYTLGKLAMSHAHGVTMGSTNTTLAIVDTGVEVEHPDFKDAAGKSRVIPGKNTTNNTNDVTDKYGHGTHCAGIAAASANNKEGIVGIAPKVNILAVKVLGDNGSGTYEGVANGIIFSADKGAKVISMSLGGPSSSQVLEDAAKYAMGKDSLIVAAMGNDYDNVKSYPAAINGVMAVVSTDDRDEKSDFSNWGDWSSVSAPGSDILSTLPTHANVIGQKRYGTLSGTSMATPAVAGLAALVRDLHPDWDAKTVRAKIEQTSDDLGEKGYDTTFGHGRVNAAKALKN</sequence>
<name>A0A937X4W7_9BACT</name>
<reference evidence="10 11" key="1">
    <citation type="submission" date="2019-03" db="EMBL/GenBank/DDBJ databases">
        <title>Lake Tanganyika Metagenome-Assembled Genomes (MAGs).</title>
        <authorList>
            <person name="Tran P."/>
        </authorList>
    </citation>
    <scope>NUCLEOTIDE SEQUENCE [LARGE SCALE GENOMIC DNA]</scope>
    <source>
        <strain evidence="10">K_DeepCast_65m_m2_236</strain>
    </source>
</reference>
<feature type="domain" description="Peptidase S8/S53" evidence="8">
    <location>
        <begin position="163"/>
        <end position="418"/>
    </location>
</feature>
<dbReference type="PANTHER" id="PTHR43806">
    <property type="entry name" value="PEPTIDASE S8"/>
    <property type="match status" value="1"/>
</dbReference>
<evidence type="ECO:0000259" key="9">
    <source>
        <dbReference type="Pfam" id="PF22148"/>
    </source>
</evidence>
<evidence type="ECO:0000256" key="7">
    <source>
        <dbReference type="SAM" id="SignalP"/>
    </source>
</evidence>
<evidence type="ECO:0000313" key="11">
    <source>
        <dbReference type="Proteomes" id="UP000703893"/>
    </source>
</evidence>
<dbReference type="InterPro" id="IPR036852">
    <property type="entry name" value="Peptidase_S8/S53_dom_sf"/>
</dbReference>
<dbReference type="SUPFAM" id="SSF52743">
    <property type="entry name" value="Subtilisin-like"/>
    <property type="match status" value="1"/>
</dbReference>
<feature type="domain" description="Fervidolysin-like N-terminal prodomain" evidence="9">
    <location>
        <begin position="39"/>
        <end position="114"/>
    </location>
</feature>
<accession>A0A937X4W7</accession>
<dbReference type="PROSITE" id="PS51257">
    <property type="entry name" value="PROKAR_LIPOPROTEIN"/>
    <property type="match status" value="1"/>
</dbReference>
<keyword evidence="2 6" id="KW-0645">Protease</keyword>
<proteinExistence type="inferred from homology"/>
<gene>
    <name evidence="10" type="ORF">FJZ00_03845</name>
</gene>
<dbReference type="InterPro" id="IPR000209">
    <property type="entry name" value="Peptidase_S8/S53_dom"/>
</dbReference>
<protein>
    <submittedName>
        <fullName evidence="10">S8 family serine peptidase</fullName>
    </submittedName>
</protein>
<dbReference type="InterPro" id="IPR023828">
    <property type="entry name" value="Peptidase_S8_Ser-AS"/>
</dbReference>
<dbReference type="PRINTS" id="PR00723">
    <property type="entry name" value="SUBTILISIN"/>
</dbReference>
<comment type="caution">
    <text evidence="10">The sequence shown here is derived from an EMBL/GenBank/DDBJ whole genome shotgun (WGS) entry which is preliminary data.</text>
</comment>
<dbReference type="PROSITE" id="PS00137">
    <property type="entry name" value="SUBTILASE_HIS"/>
    <property type="match status" value="1"/>
</dbReference>
<feature type="active site" description="Charge relay system" evidence="5 6">
    <location>
        <position position="209"/>
    </location>
</feature>
<dbReference type="PANTHER" id="PTHR43806:SF11">
    <property type="entry name" value="CEREVISIN-RELATED"/>
    <property type="match status" value="1"/>
</dbReference>
<organism evidence="10 11">
    <name type="scientific">Candidatus Tanganyikabacteria bacterium</name>
    <dbReference type="NCBI Taxonomy" id="2961651"/>
    <lineage>
        <taxon>Bacteria</taxon>
        <taxon>Bacillati</taxon>
        <taxon>Candidatus Sericytochromatia</taxon>
        <taxon>Candidatus Tanganyikabacteria</taxon>
    </lineage>
</organism>
<dbReference type="GO" id="GO:0006508">
    <property type="term" value="P:proteolysis"/>
    <property type="evidence" value="ECO:0007669"/>
    <property type="project" value="UniProtKB-KW"/>
</dbReference>
<comment type="similarity">
    <text evidence="1 6">Belongs to the peptidase S8 family.</text>
</comment>
<evidence type="ECO:0000256" key="4">
    <source>
        <dbReference type="ARBA" id="ARBA00022825"/>
    </source>
</evidence>
<evidence type="ECO:0000313" key="10">
    <source>
        <dbReference type="EMBL" id="MBM3274259.1"/>
    </source>
</evidence>
<evidence type="ECO:0000256" key="6">
    <source>
        <dbReference type="PROSITE-ProRule" id="PRU01240"/>
    </source>
</evidence>
<evidence type="ECO:0000256" key="3">
    <source>
        <dbReference type="ARBA" id="ARBA00022801"/>
    </source>
</evidence>
<dbReference type="PROSITE" id="PS00138">
    <property type="entry name" value="SUBTILASE_SER"/>
    <property type="match status" value="1"/>
</dbReference>
<feature type="chain" id="PRO_5037689383" evidence="7">
    <location>
        <begin position="16"/>
        <end position="428"/>
    </location>
</feature>
<feature type="active site" description="Charge relay system" evidence="5 6">
    <location>
        <position position="171"/>
    </location>
</feature>
<dbReference type="PROSITE" id="PS51892">
    <property type="entry name" value="SUBTILASE"/>
    <property type="match status" value="1"/>
</dbReference>